<protein>
    <submittedName>
        <fullName evidence="7">TetR family transcriptional regulator</fullName>
    </submittedName>
</protein>
<evidence type="ECO:0000256" key="2">
    <source>
        <dbReference type="ARBA" id="ARBA00023125"/>
    </source>
</evidence>
<dbReference type="InterPro" id="IPR009057">
    <property type="entry name" value="Homeodomain-like_sf"/>
</dbReference>
<dbReference type="Gene3D" id="1.10.357.10">
    <property type="entry name" value="Tetracycline Repressor, domain 2"/>
    <property type="match status" value="1"/>
</dbReference>
<dbReference type="PROSITE" id="PS50977">
    <property type="entry name" value="HTH_TETR_2"/>
    <property type="match status" value="1"/>
</dbReference>
<feature type="DNA-binding region" description="H-T-H motif" evidence="4">
    <location>
        <begin position="93"/>
        <end position="112"/>
    </location>
</feature>
<evidence type="ECO:0000256" key="5">
    <source>
        <dbReference type="SAM" id="MobiDB-lite"/>
    </source>
</evidence>
<feature type="compositionally biased region" description="Basic residues" evidence="5">
    <location>
        <begin position="60"/>
        <end position="70"/>
    </location>
</feature>
<dbReference type="Proteomes" id="UP000436181">
    <property type="component" value="Unassembled WGS sequence"/>
</dbReference>
<name>A0ABQ6VCP7_9CORY</name>
<keyword evidence="1" id="KW-0805">Transcription regulation</keyword>
<evidence type="ECO:0000256" key="3">
    <source>
        <dbReference type="ARBA" id="ARBA00023163"/>
    </source>
</evidence>
<dbReference type="RefSeq" id="WP_151844756.1">
    <property type="nucleotide sequence ID" value="NZ_WBZJ01000003.1"/>
</dbReference>
<evidence type="ECO:0000313" key="8">
    <source>
        <dbReference type="Proteomes" id="UP000436181"/>
    </source>
</evidence>
<feature type="region of interest" description="Disordered" evidence="5">
    <location>
        <begin position="1"/>
        <end position="75"/>
    </location>
</feature>
<dbReference type="Pfam" id="PF00440">
    <property type="entry name" value="TetR_N"/>
    <property type="match status" value="1"/>
</dbReference>
<dbReference type="EMBL" id="WBZJ01000003">
    <property type="protein sequence ID" value="KAB3520005.1"/>
    <property type="molecule type" value="Genomic_DNA"/>
</dbReference>
<feature type="domain" description="HTH tetR-type" evidence="6">
    <location>
        <begin position="70"/>
        <end position="130"/>
    </location>
</feature>
<feature type="compositionally biased region" description="Low complexity" evidence="5">
    <location>
        <begin position="28"/>
        <end position="59"/>
    </location>
</feature>
<reference evidence="7 8" key="1">
    <citation type="submission" date="2019-10" db="EMBL/GenBank/DDBJ databases">
        <title>Corynebacterium sp novel species isolated from the respiratory tract of Marmot.</title>
        <authorList>
            <person name="Zhang G."/>
        </authorList>
    </citation>
    <scope>NUCLEOTIDE SEQUENCE [LARGE SCALE GENOMIC DNA]</scope>
    <source>
        <strain evidence="7 8">336</strain>
    </source>
</reference>
<dbReference type="InterPro" id="IPR036271">
    <property type="entry name" value="Tet_transcr_reg_TetR-rel_C_sf"/>
</dbReference>
<comment type="caution">
    <text evidence="7">The sequence shown here is derived from an EMBL/GenBank/DDBJ whole genome shotgun (WGS) entry which is preliminary data.</text>
</comment>
<accession>A0ABQ6VCP7</accession>
<dbReference type="SUPFAM" id="SSF46689">
    <property type="entry name" value="Homeodomain-like"/>
    <property type="match status" value="1"/>
</dbReference>
<dbReference type="InterPro" id="IPR001647">
    <property type="entry name" value="HTH_TetR"/>
</dbReference>
<keyword evidence="2 4" id="KW-0238">DNA-binding</keyword>
<keyword evidence="3" id="KW-0804">Transcription</keyword>
<dbReference type="PANTHER" id="PTHR47506:SF1">
    <property type="entry name" value="HTH-TYPE TRANSCRIPTIONAL REGULATOR YJDC"/>
    <property type="match status" value="1"/>
</dbReference>
<dbReference type="PANTHER" id="PTHR47506">
    <property type="entry name" value="TRANSCRIPTIONAL REGULATORY PROTEIN"/>
    <property type="match status" value="1"/>
</dbReference>
<sequence>MSAQDDATARSSEGARASATGSAKEASEGSAKGTAKAAGKSQAKSAKTAKTSVKTSTKAPAKKSSRRNRPAPRERLLASATNLFTTEGIRVIGIDRILRDADVAKASLYSLFGSKDNLTVAYLQRLDEQWRADWHELADERDKPESKIIAFFDLCIRNEPHNSFRGSHFQNAASEYPRPETDSEINIRQAAMEHRRWCRDTMAELLTERFGYASRSLADQLMVFLDGGLAGAKMSRTVAPLETARDLARQMLLTVPMSSYSI</sequence>
<feature type="compositionally biased region" description="Polar residues" evidence="5">
    <location>
        <begin position="1"/>
        <end position="11"/>
    </location>
</feature>
<dbReference type="SUPFAM" id="SSF48498">
    <property type="entry name" value="Tetracyclin repressor-like, C-terminal domain"/>
    <property type="match status" value="1"/>
</dbReference>
<proteinExistence type="predicted"/>
<organism evidence="7 8">
    <name type="scientific">Corynebacterium zhongnanshanii</name>
    <dbReference type="NCBI Taxonomy" id="2768834"/>
    <lineage>
        <taxon>Bacteria</taxon>
        <taxon>Bacillati</taxon>
        <taxon>Actinomycetota</taxon>
        <taxon>Actinomycetes</taxon>
        <taxon>Mycobacteriales</taxon>
        <taxon>Corynebacteriaceae</taxon>
        <taxon>Corynebacterium</taxon>
    </lineage>
</organism>
<keyword evidence="8" id="KW-1185">Reference proteome</keyword>
<evidence type="ECO:0000313" key="7">
    <source>
        <dbReference type="EMBL" id="KAB3520005.1"/>
    </source>
</evidence>
<dbReference type="PRINTS" id="PR00455">
    <property type="entry name" value="HTHTETR"/>
</dbReference>
<evidence type="ECO:0000256" key="4">
    <source>
        <dbReference type="PROSITE-ProRule" id="PRU00335"/>
    </source>
</evidence>
<gene>
    <name evidence="7" type="ORF">F8377_08890</name>
</gene>
<evidence type="ECO:0000259" key="6">
    <source>
        <dbReference type="PROSITE" id="PS50977"/>
    </source>
</evidence>
<evidence type="ECO:0000256" key="1">
    <source>
        <dbReference type="ARBA" id="ARBA00023015"/>
    </source>
</evidence>